<keyword evidence="1" id="KW-0812">Transmembrane</keyword>
<feature type="transmembrane region" description="Helical" evidence="1">
    <location>
        <begin position="36"/>
        <end position="56"/>
    </location>
</feature>
<dbReference type="EMBL" id="JACHIP010000022">
    <property type="protein sequence ID" value="MBB5060898.1"/>
    <property type="molecule type" value="Genomic_DNA"/>
</dbReference>
<evidence type="ECO:0000256" key="1">
    <source>
        <dbReference type="SAM" id="Phobius"/>
    </source>
</evidence>
<dbReference type="RefSeq" id="WP_184223478.1">
    <property type="nucleotide sequence ID" value="NZ_JACHIP010000022.1"/>
</dbReference>
<proteinExistence type="predicted"/>
<evidence type="ECO:0000313" key="3">
    <source>
        <dbReference type="Proteomes" id="UP000540989"/>
    </source>
</evidence>
<sequence length="123" mass="12897">MQRLFSIFPSGTAGTALLLLRVLVAILVLVDGSAHWALITSFWIGAVFVLPAALLCAGLLTPYVASLGLLILAGVLVLSPNSDAFHLSCAILTCVVLALLGPGAYSFDARLFGRRVLTVSSRE</sequence>
<dbReference type="AlphaFoldDB" id="A0A7W7ZJI6"/>
<protein>
    <submittedName>
        <fullName evidence="2">Putative membrane protein YphA (DoxX/SURF4 family)</fullName>
    </submittedName>
</protein>
<reference evidence="2 3" key="1">
    <citation type="submission" date="2020-08" db="EMBL/GenBank/DDBJ databases">
        <title>Genomic Encyclopedia of Type Strains, Phase IV (KMG-V): Genome sequencing to study the core and pangenomes of soil and plant-associated prokaryotes.</title>
        <authorList>
            <person name="Whitman W."/>
        </authorList>
    </citation>
    <scope>NUCLEOTIDE SEQUENCE [LARGE SCALE GENOMIC DNA]</scope>
    <source>
        <strain evidence="2 3">M8UP14</strain>
    </source>
</reference>
<evidence type="ECO:0000313" key="2">
    <source>
        <dbReference type="EMBL" id="MBB5060898.1"/>
    </source>
</evidence>
<feature type="transmembrane region" description="Helical" evidence="1">
    <location>
        <begin position="85"/>
        <end position="105"/>
    </location>
</feature>
<feature type="transmembrane region" description="Helical" evidence="1">
    <location>
        <begin position="7"/>
        <end position="30"/>
    </location>
</feature>
<organism evidence="2 3">
    <name type="scientific">Granulicella aggregans</name>
    <dbReference type="NCBI Taxonomy" id="474949"/>
    <lineage>
        <taxon>Bacteria</taxon>
        <taxon>Pseudomonadati</taxon>
        <taxon>Acidobacteriota</taxon>
        <taxon>Terriglobia</taxon>
        <taxon>Terriglobales</taxon>
        <taxon>Acidobacteriaceae</taxon>
        <taxon>Granulicella</taxon>
    </lineage>
</organism>
<feature type="transmembrane region" description="Helical" evidence="1">
    <location>
        <begin position="63"/>
        <end position="79"/>
    </location>
</feature>
<gene>
    <name evidence="2" type="ORF">HDF16_005634</name>
</gene>
<keyword evidence="3" id="KW-1185">Reference proteome</keyword>
<comment type="caution">
    <text evidence="2">The sequence shown here is derived from an EMBL/GenBank/DDBJ whole genome shotgun (WGS) entry which is preliminary data.</text>
</comment>
<accession>A0A7W7ZJI6</accession>
<dbReference type="Proteomes" id="UP000540989">
    <property type="component" value="Unassembled WGS sequence"/>
</dbReference>
<name>A0A7W7ZJI6_9BACT</name>
<keyword evidence="1" id="KW-0472">Membrane</keyword>
<keyword evidence="1" id="KW-1133">Transmembrane helix</keyword>